<dbReference type="EMBL" id="CP043314">
    <property type="protein sequence ID" value="QEK39216.1"/>
    <property type="molecule type" value="Genomic_DNA"/>
</dbReference>
<comment type="similarity">
    <text evidence="1 4">Belongs to the bacterial histone-like protein family.</text>
</comment>
<keyword evidence="3 5" id="KW-0238">DNA-binding</keyword>
<reference evidence="5 6" key="1">
    <citation type="submission" date="2019-08" db="EMBL/GenBank/DDBJ databases">
        <title>Highly reduced genomes of protist endosymbionts show evolutionary convergence.</title>
        <authorList>
            <person name="George E."/>
            <person name="Husnik F."/>
            <person name="Tashyreva D."/>
            <person name="Prokopchuk G."/>
            <person name="Horak A."/>
            <person name="Kwong W.K."/>
            <person name="Lukes J."/>
            <person name="Keeling P.J."/>
        </authorList>
    </citation>
    <scope>NUCLEOTIDE SEQUENCE [LARGE SCALE GENOMIC DNA]</scope>
    <source>
        <strain evidence="5">1604HC</strain>
    </source>
</reference>
<keyword evidence="6" id="KW-1185">Reference proteome</keyword>
<dbReference type="PANTHER" id="PTHR33175">
    <property type="entry name" value="DNA-BINDING PROTEIN HU"/>
    <property type="match status" value="1"/>
</dbReference>
<gene>
    <name evidence="5" type="ORF">FZC36_02155</name>
</gene>
<dbReference type="PANTHER" id="PTHR33175:SF3">
    <property type="entry name" value="DNA-BINDING PROTEIN HU-BETA"/>
    <property type="match status" value="1"/>
</dbReference>
<name>A0A5C0UGH3_9PROT</name>
<evidence type="ECO:0000313" key="6">
    <source>
        <dbReference type="Proteomes" id="UP000324924"/>
    </source>
</evidence>
<protein>
    <submittedName>
        <fullName evidence="5">HU family DNA-binding protein</fullName>
    </submittedName>
</protein>
<dbReference type="PROSITE" id="PS00045">
    <property type="entry name" value="HISTONE_LIKE"/>
    <property type="match status" value="1"/>
</dbReference>
<evidence type="ECO:0000256" key="2">
    <source>
        <dbReference type="ARBA" id="ARBA00023067"/>
    </source>
</evidence>
<dbReference type="Pfam" id="PF00216">
    <property type="entry name" value="Bac_DNA_binding"/>
    <property type="match status" value="1"/>
</dbReference>
<dbReference type="InterPro" id="IPR000119">
    <property type="entry name" value="Hist_DNA-bd"/>
</dbReference>
<evidence type="ECO:0000256" key="4">
    <source>
        <dbReference type="RuleBase" id="RU003939"/>
    </source>
</evidence>
<accession>A0A5C0UGH3</accession>
<dbReference type="OrthoDB" id="9804203at2"/>
<dbReference type="PRINTS" id="PR01727">
    <property type="entry name" value="DNABINDINGHU"/>
</dbReference>
<dbReference type="Proteomes" id="UP000324924">
    <property type="component" value="Chromosome"/>
</dbReference>
<dbReference type="RefSeq" id="WP_148972339.1">
    <property type="nucleotide sequence ID" value="NZ_CP043314.1"/>
</dbReference>
<keyword evidence="2" id="KW-0226">DNA condensation</keyword>
<evidence type="ECO:0000313" key="5">
    <source>
        <dbReference type="EMBL" id="QEK39216.1"/>
    </source>
</evidence>
<dbReference type="AlphaFoldDB" id="A0A5C0UGH3"/>
<dbReference type="GO" id="GO:0030261">
    <property type="term" value="P:chromosome condensation"/>
    <property type="evidence" value="ECO:0007669"/>
    <property type="project" value="UniProtKB-KW"/>
</dbReference>
<proteinExistence type="inferred from homology"/>
<dbReference type="KEGG" id="nabu:FZC36_02155"/>
<dbReference type="SMART" id="SM00411">
    <property type="entry name" value="BHL"/>
    <property type="match status" value="1"/>
</dbReference>
<dbReference type="InterPro" id="IPR020816">
    <property type="entry name" value="Histone-like_DNA-bd_CS"/>
</dbReference>
<dbReference type="Gene3D" id="4.10.520.10">
    <property type="entry name" value="IHF-like DNA-binding proteins"/>
    <property type="match status" value="1"/>
</dbReference>
<dbReference type="GO" id="GO:0030527">
    <property type="term" value="F:structural constituent of chromatin"/>
    <property type="evidence" value="ECO:0007669"/>
    <property type="project" value="InterPro"/>
</dbReference>
<dbReference type="SUPFAM" id="SSF47729">
    <property type="entry name" value="IHF-like DNA-binding proteins"/>
    <property type="match status" value="1"/>
</dbReference>
<dbReference type="GO" id="GO:0003677">
    <property type="term" value="F:DNA binding"/>
    <property type="evidence" value="ECO:0007669"/>
    <property type="project" value="UniProtKB-KW"/>
</dbReference>
<dbReference type="InterPro" id="IPR010992">
    <property type="entry name" value="IHF-like_DNA-bd_dom_sf"/>
</dbReference>
<evidence type="ECO:0000256" key="1">
    <source>
        <dbReference type="ARBA" id="ARBA00010529"/>
    </source>
</evidence>
<organism evidence="5 6">
    <name type="scientific">Candidatus Nesciobacter abundans</name>
    <dbReference type="NCBI Taxonomy" id="2601668"/>
    <lineage>
        <taxon>Bacteria</taxon>
        <taxon>Pseudomonadati</taxon>
        <taxon>Pseudomonadota</taxon>
        <taxon>Alphaproteobacteria</taxon>
        <taxon>Holosporales</taxon>
        <taxon>Holosporaceae</taxon>
        <taxon>Candidatus Nesciobacter</taxon>
    </lineage>
</organism>
<evidence type="ECO:0000256" key="3">
    <source>
        <dbReference type="ARBA" id="ARBA00023125"/>
    </source>
</evidence>
<sequence length="104" mass="11700">MNKTELCKTIGSSLREKASKDPSFSSMTDRQVTQVMEEFMDTILSELKNGNEVSISSFGKFYPLKKEAREGRNPKTGKTIQIPKSIAAKFKAFQAFLSELNDKD</sequence>